<proteinExistence type="predicted"/>
<dbReference type="EMBL" id="AUYB01000161">
    <property type="protein sequence ID" value="KZN29087.1"/>
    <property type="molecule type" value="Genomic_DNA"/>
</dbReference>
<gene>
    <name evidence="1" type="ORF">N475_25345</name>
</gene>
<protein>
    <submittedName>
        <fullName evidence="1">Uncharacterized protein</fullName>
    </submittedName>
</protein>
<reference evidence="1 2" key="1">
    <citation type="submission" date="2013-07" db="EMBL/GenBank/DDBJ databases">
        <title>Comparative Genomic and Metabolomic Analysis of Twelve Strains of Pseudoalteromonas luteoviolacea.</title>
        <authorList>
            <person name="Vynne N.G."/>
            <person name="Mansson M."/>
            <person name="Gram L."/>
        </authorList>
    </citation>
    <scope>NUCLEOTIDE SEQUENCE [LARGE SCALE GENOMIC DNA]</scope>
    <source>
        <strain evidence="1 2">DSM 6061</strain>
    </source>
</reference>
<name>A0A166U8F0_9GAMM</name>
<dbReference type="AlphaFoldDB" id="A0A166U8F0"/>
<evidence type="ECO:0000313" key="2">
    <source>
        <dbReference type="Proteomes" id="UP000076643"/>
    </source>
</evidence>
<dbReference type="RefSeq" id="WP_063359099.1">
    <property type="nucleotide sequence ID" value="NZ_AQHB01000017.1"/>
</dbReference>
<evidence type="ECO:0000313" key="1">
    <source>
        <dbReference type="EMBL" id="KZN29087.1"/>
    </source>
</evidence>
<accession>A0A166U8F0</accession>
<dbReference type="Proteomes" id="UP000076643">
    <property type="component" value="Unassembled WGS sequence"/>
</dbReference>
<sequence>MSNLRSPNLRARDINKLAMYKLQSIVWDAGCDETSEWVFASTEDARHKEGLLKWLGSKNIDPSCEVVRVNSLSAEIERIVWSDILKAPELYFSGKEFKIYDVDLAWVLEYAPQEIARFGRV</sequence>
<comment type="caution">
    <text evidence="1">The sequence shown here is derived from an EMBL/GenBank/DDBJ whole genome shotgun (WGS) entry which is preliminary data.</text>
</comment>
<dbReference type="PATRIC" id="fig|1365250.3.peg.5236"/>
<keyword evidence="2" id="KW-1185">Reference proteome</keyword>
<organism evidence="1 2">
    <name type="scientific">Pseudoalteromonas luteoviolacea DSM 6061</name>
    <dbReference type="NCBI Taxonomy" id="1365250"/>
    <lineage>
        <taxon>Bacteria</taxon>
        <taxon>Pseudomonadati</taxon>
        <taxon>Pseudomonadota</taxon>
        <taxon>Gammaproteobacteria</taxon>
        <taxon>Alteromonadales</taxon>
        <taxon>Pseudoalteromonadaceae</taxon>
        <taxon>Pseudoalteromonas</taxon>
    </lineage>
</organism>